<evidence type="ECO:0000256" key="6">
    <source>
        <dbReference type="ARBA" id="ARBA00022827"/>
    </source>
</evidence>
<dbReference type="GO" id="GO:0071949">
    <property type="term" value="F:FAD binding"/>
    <property type="evidence" value="ECO:0007669"/>
    <property type="project" value="InterPro"/>
</dbReference>
<keyword evidence="5" id="KW-0285">Flavoprotein</keyword>
<comment type="similarity">
    <text evidence="4">Belongs to the FAD-binding oxidoreductase/transferase type 4 family.</text>
</comment>
<keyword evidence="18" id="KW-1185">Reference proteome</keyword>
<dbReference type="InterPro" id="IPR016166">
    <property type="entry name" value="FAD-bd_PCMH"/>
</dbReference>
<proteinExistence type="inferred from homology"/>
<dbReference type="InterPro" id="IPR006094">
    <property type="entry name" value="Oxid_FAD_bind_N"/>
</dbReference>
<dbReference type="OrthoDB" id="6357337at2759"/>
<evidence type="ECO:0000256" key="8">
    <source>
        <dbReference type="ARBA" id="ARBA00023002"/>
    </source>
</evidence>
<evidence type="ECO:0000256" key="4">
    <source>
        <dbReference type="ARBA" id="ARBA00008000"/>
    </source>
</evidence>
<dbReference type="PANTHER" id="PTHR11748:SF111">
    <property type="entry name" value="D-LACTATE DEHYDROGENASE, MITOCHONDRIAL-RELATED"/>
    <property type="match status" value="1"/>
</dbReference>
<dbReference type="PANTHER" id="PTHR11748">
    <property type="entry name" value="D-LACTATE DEHYDROGENASE"/>
    <property type="match status" value="1"/>
</dbReference>
<dbReference type="InterPro" id="IPR016171">
    <property type="entry name" value="Vanillyl_alc_oxidase_C-sub2"/>
</dbReference>
<organism evidence="17 18">
    <name type="scientific">Lepeophtheirus salmonis</name>
    <name type="common">Salmon louse</name>
    <name type="synonym">Caligus salmonis</name>
    <dbReference type="NCBI Taxonomy" id="72036"/>
    <lineage>
        <taxon>Eukaryota</taxon>
        <taxon>Metazoa</taxon>
        <taxon>Ecdysozoa</taxon>
        <taxon>Arthropoda</taxon>
        <taxon>Crustacea</taxon>
        <taxon>Multicrustacea</taxon>
        <taxon>Hexanauplia</taxon>
        <taxon>Copepoda</taxon>
        <taxon>Siphonostomatoida</taxon>
        <taxon>Caligidae</taxon>
        <taxon>Lepeophtheirus</taxon>
    </lineage>
</organism>
<dbReference type="FunFam" id="1.10.45.10:FF:000001">
    <property type="entry name" value="D-lactate dehydrogenase mitochondrial"/>
    <property type="match status" value="1"/>
</dbReference>
<evidence type="ECO:0000256" key="15">
    <source>
        <dbReference type="SAM" id="MobiDB-lite"/>
    </source>
</evidence>
<keyword evidence="7" id="KW-0809">Transit peptide</keyword>
<dbReference type="GO" id="GO:0005777">
    <property type="term" value="C:peroxisome"/>
    <property type="evidence" value="ECO:0007669"/>
    <property type="project" value="UniProtKB-SubCell"/>
</dbReference>
<keyword evidence="6" id="KW-0274">FAD</keyword>
<name>A0A7R8GZP6_LEPSM</name>
<evidence type="ECO:0000256" key="3">
    <source>
        <dbReference type="ARBA" id="ARBA00004275"/>
    </source>
</evidence>
<evidence type="ECO:0000256" key="14">
    <source>
        <dbReference type="SAM" id="Coils"/>
    </source>
</evidence>
<dbReference type="Pfam" id="PF01565">
    <property type="entry name" value="FAD_binding_4"/>
    <property type="match status" value="1"/>
</dbReference>
<evidence type="ECO:0000313" key="17">
    <source>
        <dbReference type="EMBL" id="CAF2768009.1"/>
    </source>
</evidence>
<keyword evidence="14" id="KW-0175">Coiled coil</keyword>
<evidence type="ECO:0000256" key="9">
    <source>
        <dbReference type="ARBA" id="ARBA00023128"/>
    </source>
</evidence>
<feature type="region of interest" description="Disordered" evidence="15">
    <location>
        <begin position="1"/>
        <end position="23"/>
    </location>
</feature>
<evidence type="ECO:0000256" key="13">
    <source>
        <dbReference type="ARBA" id="ARBA00072812"/>
    </source>
</evidence>
<dbReference type="Pfam" id="PF02913">
    <property type="entry name" value="FAD-oxidase_C"/>
    <property type="match status" value="2"/>
</dbReference>
<feature type="coiled-coil region" evidence="14">
    <location>
        <begin position="336"/>
        <end position="363"/>
    </location>
</feature>
<sequence length="1250" mass="143818">MGKTTEVIDEAQSQSSSSPDLLLNGSKAQINSRAFSTTSFTPIPTSHRAHRLENERAISNLEPITILNKKMNRNYVLKSEESNDKPRDSSDSQLNIYVPIIRTDIIEDKLDLMSSEYDDRVSMVSEELDKYDDDEILITDSFEVIKQSDGKDKEILQHQSHEDISLISCDTLNLGILEKEFSSDIKESEIRHPKDKTSYETMILLIHQVRHLMGHNDKSSIKSKLENLMNYLDVVEMDNEGSDRDDKSVLNENNRMETEIYEILKRPPKKLAEEIIILNLKIEDHIRTEKSLEEELQIHKESLSSSSHQFQKELKHRLKMQKQEYDSAISRHQNFIDQLIEDKKTLRDQADSLLSEQNHLEKKYDDGIKGLESRHTAEIRRLKSLYESSSKLKQEKWLDEKTKRIKEQTVKGLEPELQRLVARHVQEIKKMESDKTQSLLLQEREIHQRHLQHVQELRSIWDHEQVELIQKEREILMNRHTQHLEEIRVVHREELDRLQEQLTRERDRNLDERGHFEREAEQIRRIAKQRAKDEIERIKEEEENKRRTLLKKHSNELSLLRENETEDRLEWERNCRGRLDEEWRLKEEHIRRTITSQKEEELREAIHQSENKVNQYKENAQNEIDERIMRLKERYEVEIKDLKEENEVIRDKHAKSRDDLRKKEEENLVLMAVCKQRELYAEEMQRINSKLESERENVRKSVRGEFLSTIETLTDDKNSILQEMGNLRIKVSELQSQIESDKVKMKIEKEEDAERIHSRVKSAISRKDEAITDLKNKLDKCQTENANLEALLRRHAESLKSLPRLIPGITQYSQKRSLQLLKLSENDIGSYSSKLRSILGGDEKNVSVAEAVRTQHGQDEGPEKGSLPDIVVFPGNTEEVSEVLKLCNKDGIPIIPYGTGTGLEAGISALNGGICLDLSRMDQILDYYPEDFNVSVEPAITREHLNHHIKNDGLWFPVDPGANASLCGMCATGASGTNTVRYGTIKDNCVNLEVVLADGTIIHTSGMHGQRPRKTSAGYDLTHLMIGSEGTLGVITKATLNLHPQPNCVSSAVVGFPSIKQAVDTVVSTLQCGIPIARIELLDEVAVKAVNEYMMKLFKNKLSLFLHWLKKNGGSDFKWATLQEDQPFQLTLLYPFSRLPEILELTRQDIIQADLVGPLLGHVGDGNFHAFLLFDPNNKDEYKRCKEVSHRMGARALEMGGTCTGEHGIGTGKIDLLKAQYGPAGIQVMKSIKNALDPKGILNPGKVLPI</sequence>
<feature type="coiled-coil region" evidence="14">
    <location>
        <begin position="481"/>
        <end position="552"/>
    </location>
</feature>
<feature type="coiled-coil region" evidence="14">
    <location>
        <begin position="599"/>
        <end position="798"/>
    </location>
</feature>
<accession>A0A7R8GZP6</accession>
<dbReference type="InterPro" id="IPR016169">
    <property type="entry name" value="FAD-bd_PCMH_sub2"/>
</dbReference>
<gene>
    <name evidence="17" type="ORF">LSAA_1044</name>
</gene>
<feature type="domain" description="FAD-binding PCMH-type" evidence="16">
    <location>
        <begin position="864"/>
        <end position="1045"/>
    </location>
</feature>
<dbReference type="AlphaFoldDB" id="A0A7R8GZP6"/>
<evidence type="ECO:0000256" key="5">
    <source>
        <dbReference type="ARBA" id="ARBA00022630"/>
    </source>
</evidence>
<evidence type="ECO:0000256" key="1">
    <source>
        <dbReference type="ARBA" id="ARBA00001974"/>
    </source>
</evidence>
<dbReference type="GO" id="GO:1903457">
    <property type="term" value="P:lactate catabolic process"/>
    <property type="evidence" value="ECO:0007669"/>
    <property type="project" value="TreeGrafter"/>
</dbReference>
<protein>
    <recommendedName>
        <fullName evidence="13">Probable D-lactate dehydrogenase, mitochondrial</fullName>
        <ecNumber evidence="11">1.1.2.4</ecNumber>
    </recommendedName>
</protein>
<evidence type="ECO:0000256" key="7">
    <source>
        <dbReference type="ARBA" id="ARBA00022946"/>
    </source>
</evidence>
<dbReference type="Gene3D" id="3.30.70.2740">
    <property type="match status" value="1"/>
</dbReference>
<dbReference type="SUPFAM" id="SSF56176">
    <property type="entry name" value="FAD-binding/transporter-associated domain-like"/>
    <property type="match status" value="1"/>
</dbReference>
<comment type="cofactor">
    <cofactor evidence="1">
        <name>FAD</name>
        <dbReference type="ChEBI" id="CHEBI:57692"/>
    </cofactor>
</comment>
<reference evidence="17" key="1">
    <citation type="submission" date="2021-02" db="EMBL/GenBank/DDBJ databases">
        <authorList>
            <person name="Bekaert M."/>
        </authorList>
    </citation>
    <scope>NUCLEOTIDE SEQUENCE</scope>
    <source>
        <strain evidence="17">IoA-00</strain>
    </source>
</reference>
<evidence type="ECO:0000259" key="16">
    <source>
        <dbReference type="PROSITE" id="PS51387"/>
    </source>
</evidence>
<dbReference type="FunFam" id="3.30.70.2740:FF:000001">
    <property type="entry name" value="D-lactate dehydrogenase mitochondrial"/>
    <property type="match status" value="1"/>
</dbReference>
<dbReference type="EMBL" id="HG994580">
    <property type="protein sequence ID" value="CAF2768009.1"/>
    <property type="molecule type" value="Genomic_DNA"/>
</dbReference>
<evidence type="ECO:0000313" key="18">
    <source>
        <dbReference type="Proteomes" id="UP000675881"/>
    </source>
</evidence>
<keyword evidence="8 17" id="KW-0560">Oxidoreductase</keyword>
<comment type="function">
    <text evidence="12">Involved in D-lactate, but not L-lactate catabolic process.</text>
</comment>
<evidence type="ECO:0000256" key="10">
    <source>
        <dbReference type="ARBA" id="ARBA00023140"/>
    </source>
</evidence>
<dbReference type="PROSITE" id="PS51387">
    <property type="entry name" value="FAD_PCMH"/>
    <property type="match status" value="1"/>
</dbReference>
<dbReference type="Proteomes" id="UP000675881">
    <property type="component" value="Chromosome 1"/>
</dbReference>
<evidence type="ECO:0000256" key="11">
    <source>
        <dbReference type="ARBA" id="ARBA00038897"/>
    </source>
</evidence>
<dbReference type="FunFam" id="3.30.465.10:FF:000030">
    <property type="entry name" value="probable D-lactate dehydrogenase, mitochondrial"/>
    <property type="match status" value="1"/>
</dbReference>
<evidence type="ECO:0000256" key="2">
    <source>
        <dbReference type="ARBA" id="ARBA00004173"/>
    </source>
</evidence>
<evidence type="ECO:0000256" key="12">
    <source>
        <dbReference type="ARBA" id="ARBA00053432"/>
    </source>
</evidence>
<dbReference type="Gene3D" id="1.10.45.10">
    <property type="entry name" value="Vanillyl-alcohol Oxidase, Chain A, domain 4"/>
    <property type="match status" value="1"/>
</dbReference>
<dbReference type="Gene3D" id="3.30.465.10">
    <property type="match status" value="1"/>
</dbReference>
<dbReference type="GO" id="GO:0008720">
    <property type="term" value="F:D-lactate dehydrogenase (NAD+) activity"/>
    <property type="evidence" value="ECO:0007669"/>
    <property type="project" value="TreeGrafter"/>
</dbReference>
<dbReference type="InterPro" id="IPR036318">
    <property type="entry name" value="FAD-bd_PCMH-like_sf"/>
</dbReference>
<dbReference type="SUPFAM" id="SSF55103">
    <property type="entry name" value="FAD-linked oxidases, C-terminal domain"/>
    <property type="match status" value="1"/>
</dbReference>
<dbReference type="GO" id="GO:0005739">
    <property type="term" value="C:mitochondrion"/>
    <property type="evidence" value="ECO:0007669"/>
    <property type="project" value="UniProtKB-SubCell"/>
</dbReference>
<dbReference type="EC" id="1.1.2.4" evidence="11"/>
<keyword evidence="10" id="KW-0576">Peroxisome</keyword>
<dbReference type="InterPro" id="IPR004113">
    <property type="entry name" value="FAD-bd_oxidored_4_C"/>
</dbReference>
<keyword evidence="9" id="KW-0496">Mitochondrion</keyword>
<dbReference type="InterPro" id="IPR016164">
    <property type="entry name" value="FAD-linked_Oxase-like_C"/>
</dbReference>
<dbReference type="GO" id="GO:0004458">
    <property type="term" value="F:D-lactate dehydrogenase (cytochrome) activity"/>
    <property type="evidence" value="ECO:0007669"/>
    <property type="project" value="UniProtKB-EC"/>
</dbReference>
<comment type="subcellular location">
    <subcellularLocation>
        <location evidence="2">Mitochondrion</location>
    </subcellularLocation>
    <subcellularLocation>
        <location evidence="3">Peroxisome</location>
    </subcellularLocation>
</comment>